<organism evidence="12">
    <name type="scientific">uncultured bacterium 31i10b</name>
    <dbReference type="NCBI Taxonomy" id="1701361"/>
    <lineage>
        <taxon>Bacteria</taxon>
        <taxon>environmental samples</taxon>
    </lineage>
</organism>
<evidence type="ECO:0000256" key="2">
    <source>
        <dbReference type="ARBA" id="ARBA00001966"/>
    </source>
</evidence>
<evidence type="ECO:0000256" key="3">
    <source>
        <dbReference type="ARBA" id="ARBA00011048"/>
    </source>
</evidence>
<keyword evidence="7" id="KW-0560">Oxidoreductase</keyword>
<keyword evidence="9" id="KW-0411">Iron-sulfur</keyword>
<dbReference type="GO" id="GO:0010181">
    <property type="term" value="F:FMN binding"/>
    <property type="evidence" value="ECO:0007669"/>
    <property type="project" value="InterPro"/>
</dbReference>
<keyword evidence="5" id="KW-0288">FMN</keyword>
<evidence type="ECO:0000259" key="11">
    <source>
        <dbReference type="Pfam" id="PF07992"/>
    </source>
</evidence>
<dbReference type="InterPro" id="IPR051793">
    <property type="entry name" value="NADH:flavin_oxidoreductase"/>
</dbReference>
<evidence type="ECO:0000256" key="4">
    <source>
        <dbReference type="ARBA" id="ARBA00022630"/>
    </source>
</evidence>
<evidence type="ECO:0000256" key="7">
    <source>
        <dbReference type="ARBA" id="ARBA00023002"/>
    </source>
</evidence>
<dbReference type="GO" id="GO:0051536">
    <property type="term" value="F:iron-sulfur cluster binding"/>
    <property type="evidence" value="ECO:0007669"/>
    <property type="project" value="UniProtKB-KW"/>
</dbReference>
<dbReference type="Pfam" id="PF00724">
    <property type="entry name" value="Oxidored_FMN"/>
    <property type="match status" value="1"/>
</dbReference>
<dbReference type="AlphaFoldDB" id="A0A0M4BWW2"/>
<dbReference type="Gene3D" id="3.20.20.70">
    <property type="entry name" value="Aldolase class I"/>
    <property type="match status" value="1"/>
</dbReference>
<reference evidence="12" key="1">
    <citation type="journal article" date="2015" name="Proc. Natl. Acad. Sci. U.S.A.">
        <title>Functional metagenomic discovery of bacterial effectors in the human microbiome and isolation of commendamide, a GPCR G2A/132 agonist.</title>
        <authorList>
            <person name="Cohen L.J."/>
            <person name="Kang H.S."/>
            <person name="Chu J."/>
            <person name="Huang Y.H."/>
            <person name="Gordon E.A."/>
            <person name="Reddy B.V."/>
            <person name="Ternei M.A."/>
            <person name="Craig J.W."/>
            <person name="Brady S.F."/>
        </authorList>
    </citation>
    <scope>NUCLEOTIDE SEQUENCE</scope>
</reference>
<proteinExistence type="inferred from homology"/>
<dbReference type="GO" id="GO:0046872">
    <property type="term" value="F:metal ion binding"/>
    <property type="evidence" value="ECO:0007669"/>
    <property type="project" value="UniProtKB-KW"/>
</dbReference>
<evidence type="ECO:0000256" key="8">
    <source>
        <dbReference type="ARBA" id="ARBA00023004"/>
    </source>
</evidence>
<dbReference type="SUPFAM" id="SSF51905">
    <property type="entry name" value="FAD/NAD(P)-binding domain"/>
    <property type="match status" value="1"/>
</dbReference>
<dbReference type="GO" id="GO:0016491">
    <property type="term" value="F:oxidoreductase activity"/>
    <property type="evidence" value="ECO:0007669"/>
    <property type="project" value="UniProtKB-KW"/>
</dbReference>
<dbReference type="CDD" id="cd02803">
    <property type="entry name" value="OYE_like_FMN_family"/>
    <property type="match status" value="1"/>
</dbReference>
<dbReference type="Gene3D" id="3.50.50.60">
    <property type="entry name" value="FAD/NAD(P)-binding domain"/>
    <property type="match status" value="1"/>
</dbReference>
<dbReference type="PANTHER" id="PTHR42917:SF2">
    <property type="entry name" value="2,4-DIENOYL-COA REDUCTASE [(2E)-ENOYL-COA-PRODUCING]"/>
    <property type="match status" value="1"/>
</dbReference>
<dbReference type="EMBL" id="KT336258">
    <property type="protein sequence ID" value="ALB76083.1"/>
    <property type="molecule type" value="Genomic_DNA"/>
</dbReference>
<comment type="cofactor">
    <cofactor evidence="1">
        <name>FMN</name>
        <dbReference type="ChEBI" id="CHEBI:58210"/>
    </cofactor>
</comment>
<dbReference type="SUPFAM" id="SSF51395">
    <property type="entry name" value="FMN-linked oxidoreductases"/>
    <property type="match status" value="1"/>
</dbReference>
<protein>
    <submittedName>
        <fullName evidence="12">NADH oxidase</fullName>
    </submittedName>
</protein>
<evidence type="ECO:0000256" key="6">
    <source>
        <dbReference type="ARBA" id="ARBA00022723"/>
    </source>
</evidence>
<dbReference type="PRINTS" id="PR00469">
    <property type="entry name" value="PNDRDTASEII"/>
</dbReference>
<dbReference type="PRINTS" id="PR00368">
    <property type="entry name" value="FADPNR"/>
</dbReference>
<evidence type="ECO:0000259" key="10">
    <source>
        <dbReference type="Pfam" id="PF00724"/>
    </source>
</evidence>
<dbReference type="Gene3D" id="3.40.50.720">
    <property type="entry name" value="NAD(P)-binding Rossmann-like Domain"/>
    <property type="match status" value="1"/>
</dbReference>
<evidence type="ECO:0000256" key="5">
    <source>
        <dbReference type="ARBA" id="ARBA00022643"/>
    </source>
</evidence>
<feature type="domain" description="FAD/NAD(P)-binding" evidence="11">
    <location>
        <begin position="384"/>
        <end position="608"/>
    </location>
</feature>
<feature type="domain" description="NADH:flavin oxidoreductase/NADH oxidase N-terminal" evidence="10">
    <location>
        <begin position="5"/>
        <end position="334"/>
    </location>
</feature>
<dbReference type="InterPro" id="IPR023753">
    <property type="entry name" value="FAD/NAD-binding_dom"/>
</dbReference>
<comment type="similarity">
    <text evidence="3">In the N-terminal section; belongs to the NADH:flavin oxidoreductase/NADH oxidase family.</text>
</comment>
<dbReference type="PANTHER" id="PTHR42917">
    <property type="entry name" value="2,4-DIENOYL-COA REDUCTASE"/>
    <property type="match status" value="1"/>
</dbReference>
<evidence type="ECO:0000256" key="9">
    <source>
        <dbReference type="ARBA" id="ARBA00023014"/>
    </source>
</evidence>
<dbReference type="Pfam" id="PF07992">
    <property type="entry name" value="Pyr_redox_2"/>
    <property type="match status" value="1"/>
</dbReference>
<comment type="cofactor">
    <cofactor evidence="2">
        <name>[4Fe-4S] cluster</name>
        <dbReference type="ChEBI" id="CHEBI:49883"/>
    </cofactor>
</comment>
<evidence type="ECO:0000313" key="12">
    <source>
        <dbReference type="EMBL" id="ALB76083.1"/>
    </source>
</evidence>
<evidence type="ECO:0000256" key="1">
    <source>
        <dbReference type="ARBA" id="ARBA00001917"/>
    </source>
</evidence>
<accession>A0A0M4BWW2</accession>
<keyword evidence="6" id="KW-0479">Metal-binding</keyword>
<keyword evidence="4" id="KW-0285">Flavoprotein</keyword>
<sequence length="643" mass="70116">MKYDKLFETAKIGSLTLKNRFIMGAMGVGFAEMNGNPTDRTVAYYEERAKGGYALIITEVTRVQDTEFCTPLEPSLGSDKFIPGWKKVTDAVHAQGAYIFPQLHQPGRQYTKAILGHDTSAPSPIACPVFDETPHELTTEEVWDNIHMFGDAAVRAKKAGFDGVEIHAGHGYLVQQFLSQFSNRRFDEFGGSIENRARFACEICKDIKKKCGEDYPVIIKLSGEEKVPGGMTISDTKIIAKYLEEAGYDAIEVTICNYASLDWMSAPEDEPMGFNAYNAEKIKEGVHIPVAAIDRINTPEIAEDIIETGKADFVSISRQSLAEPFFPAKIKEGKISEITPCINCLQSCMGYMTDPNHLTACCLVNPRVGHEAEYTFKEAEQKKNIMVVGSGPAGLYAAYVAAKRGHQVTVYEAKATLGGQFRIAAFPPAKSLLTGPLRFWLQEGKKAGVNYVLNTEVTKELVEEKKPDAVILATGGKQLVPSIKGIDKENVFLAHDVLEGIKKVGRNVLIAGAGLVGLETADFLRERGGRTSTLIDMIPAVNYGILGVGTHLKARLDSIGTQYIMGAKIKEFTDTGVVYEQNGEEKTADGYDSIIIAMGAKAYNPLEEELKGIVSEVHVIGDAKEAGQANKATEEAAAVAFRI</sequence>
<dbReference type="InterPro" id="IPR013785">
    <property type="entry name" value="Aldolase_TIM"/>
</dbReference>
<keyword evidence="8" id="KW-0408">Iron</keyword>
<name>A0A0M4BWW2_9BACT</name>
<dbReference type="InterPro" id="IPR036188">
    <property type="entry name" value="FAD/NAD-bd_sf"/>
</dbReference>
<dbReference type="InterPro" id="IPR001155">
    <property type="entry name" value="OxRdtase_FMN_N"/>
</dbReference>